<comment type="caution">
    <text evidence="2">The sequence shown here is derived from an EMBL/GenBank/DDBJ whole genome shotgun (WGS) entry which is preliminary data.</text>
</comment>
<evidence type="ECO:0000313" key="3">
    <source>
        <dbReference type="Proteomes" id="UP000290289"/>
    </source>
</evidence>
<dbReference type="PANTHER" id="PTHR33872">
    <property type="entry name" value="DNA POLYMERASE EPSILON CATALYTIC SUBUNIT A"/>
    <property type="match status" value="1"/>
</dbReference>
<feature type="compositionally biased region" description="Pro residues" evidence="1">
    <location>
        <begin position="13"/>
        <end position="22"/>
    </location>
</feature>
<sequence length="121" mass="13795">MKMKQIEQGNSLSPPPPPPPLPRFWDKKAVPESVTKQEIARFWCQKHIIERSISSPLSRLQHVFEPSSSRWTKSKYAYLNQPAIESSADPPKRRTSTFVPNCFAYTPAPLYPTSVGVFYTS</sequence>
<reference evidence="2 3" key="1">
    <citation type="submission" date="2018-10" db="EMBL/GenBank/DDBJ databases">
        <title>A high-quality apple genome assembly.</title>
        <authorList>
            <person name="Hu J."/>
        </authorList>
    </citation>
    <scope>NUCLEOTIDE SEQUENCE [LARGE SCALE GENOMIC DNA]</scope>
    <source>
        <strain evidence="3">cv. HFTH1</strain>
        <tissue evidence="2">Young leaf</tissue>
    </source>
</reference>
<gene>
    <name evidence="2" type="ORF">DVH24_018433</name>
</gene>
<feature type="region of interest" description="Disordered" evidence="1">
    <location>
        <begin position="1"/>
        <end position="26"/>
    </location>
</feature>
<dbReference type="AlphaFoldDB" id="A0A498KGS4"/>
<keyword evidence="3" id="KW-1185">Reference proteome</keyword>
<dbReference type="Proteomes" id="UP000290289">
    <property type="component" value="Chromosome 2"/>
</dbReference>
<evidence type="ECO:0000256" key="1">
    <source>
        <dbReference type="SAM" id="MobiDB-lite"/>
    </source>
</evidence>
<evidence type="ECO:0000313" key="2">
    <source>
        <dbReference type="EMBL" id="RXI06391.1"/>
    </source>
</evidence>
<protein>
    <submittedName>
        <fullName evidence="2">Uncharacterized protein</fullName>
    </submittedName>
</protein>
<proteinExistence type="predicted"/>
<dbReference type="PANTHER" id="PTHR33872:SF7">
    <property type="entry name" value="OSJNBA0084K11.10-LIKE PROTEIN"/>
    <property type="match status" value="1"/>
</dbReference>
<dbReference type="EMBL" id="RDQH01000328">
    <property type="protein sequence ID" value="RXI06391.1"/>
    <property type="molecule type" value="Genomic_DNA"/>
</dbReference>
<accession>A0A498KGS4</accession>
<name>A0A498KGS4_MALDO</name>
<dbReference type="STRING" id="3750.A0A498KGS4"/>
<organism evidence="2 3">
    <name type="scientific">Malus domestica</name>
    <name type="common">Apple</name>
    <name type="synonym">Pyrus malus</name>
    <dbReference type="NCBI Taxonomy" id="3750"/>
    <lineage>
        <taxon>Eukaryota</taxon>
        <taxon>Viridiplantae</taxon>
        <taxon>Streptophyta</taxon>
        <taxon>Embryophyta</taxon>
        <taxon>Tracheophyta</taxon>
        <taxon>Spermatophyta</taxon>
        <taxon>Magnoliopsida</taxon>
        <taxon>eudicotyledons</taxon>
        <taxon>Gunneridae</taxon>
        <taxon>Pentapetalae</taxon>
        <taxon>rosids</taxon>
        <taxon>fabids</taxon>
        <taxon>Rosales</taxon>
        <taxon>Rosaceae</taxon>
        <taxon>Amygdaloideae</taxon>
        <taxon>Maleae</taxon>
        <taxon>Malus</taxon>
    </lineage>
</organism>